<dbReference type="CDD" id="cd15457">
    <property type="entry name" value="NADAR"/>
    <property type="match status" value="1"/>
</dbReference>
<dbReference type="NCBIfam" id="TIGR02464">
    <property type="entry name" value="ribofla_fusion"/>
    <property type="match status" value="1"/>
</dbReference>
<dbReference type="InterPro" id="IPR037238">
    <property type="entry name" value="YbiA-like_sf"/>
</dbReference>
<dbReference type="EMBL" id="MU150258">
    <property type="protein sequence ID" value="KAF9463921.1"/>
    <property type="molecule type" value="Genomic_DNA"/>
</dbReference>
<feature type="domain" description="NADAR" evidence="2">
    <location>
        <begin position="152"/>
        <end position="293"/>
    </location>
</feature>
<dbReference type="AlphaFoldDB" id="A0A9P5Y9T0"/>
<protein>
    <recommendedName>
        <fullName evidence="2">NADAR domain-containing protein</fullName>
    </recommendedName>
</protein>
<dbReference type="OrthoDB" id="206452at2759"/>
<feature type="compositionally biased region" description="Basic and acidic residues" evidence="1">
    <location>
        <begin position="94"/>
        <end position="105"/>
    </location>
</feature>
<evidence type="ECO:0000313" key="4">
    <source>
        <dbReference type="Proteomes" id="UP000807353"/>
    </source>
</evidence>
<sequence length="295" mass="33613">MHSHKTITIVTSPPLSSTPLPGCISPTTKGPVQYRIEERSRTVYVSSDLPPSQWDSHSLNQIFSIAELSEGTSQVDPRHTTFLGAEAQTFNPDDATKKVAPDSRATHSSRNSNYRSRRFDPMVTSNQTQSPPESPPSRKSSPLTPMRPRILFYHKHDPHYGFTNFSDHPVIYKGKKYPTSEHLFQSFKFQKHRPNLAEHIRTCSERPAVAFSEARRFEPEVRRDWKQVNIPKMDEALWHKFTQHLDLQAELLATGDAELVEDSDKDAFWGVGPDGRGRNELGKALERLRSKLREG</sequence>
<feature type="region of interest" description="Disordered" evidence="1">
    <location>
        <begin position="88"/>
        <end position="145"/>
    </location>
</feature>
<evidence type="ECO:0000256" key="1">
    <source>
        <dbReference type="SAM" id="MobiDB-lite"/>
    </source>
</evidence>
<dbReference type="Proteomes" id="UP000807353">
    <property type="component" value="Unassembled WGS sequence"/>
</dbReference>
<reference evidence="3" key="1">
    <citation type="submission" date="2020-11" db="EMBL/GenBank/DDBJ databases">
        <authorList>
            <consortium name="DOE Joint Genome Institute"/>
            <person name="Ahrendt S."/>
            <person name="Riley R."/>
            <person name="Andreopoulos W."/>
            <person name="Labutti K."/>
            <person name="Pangilinan J."/>
            <person name="Ruiz-Duenas F.J."/>
            <person name="Barrasa J.M."/>
            <person name="Sanchez-Garcia M."/>
            <person name="Camarero S."/>
            <person name="Miyauchi S."/>
            <person name="Serrano A."/>
            <person name="Linde D."/>
            <person name="Babiker R."/>
            <person name="Drula E."/>
            <person name="Ayuso-Fernandez I."/>
            <person name="Pacheco R."/>
            <person name="Padilla G."/>
            <person name="Ferreira P."/>
            <person name="Barriuso J."/>
            <person name="Kellner H."/>
            <person name="Castanera R."/>
            <person name="Alfaro M."/>
            <person name="Ramirez L."/>
            <person name="Pisabarro A.G."/>
            <person name="Kuo A."/>
            <person name="Tritt A."/>
            <person name="Lipzen A."/>
            <person name="He G."/>
            <person name="Yan M."/>
            <person name="Ng V."/>
            <person name="Cullen D."/>
            <person name="Martin F."/>
            <person name="Rosso M.-N."/>
            <person name="Henrissat B."/>
            <person name="Hibbett D."/>
            <person name="Martinez A.T."/>
            <person name="Grigoriev I.V."/>
        </authorList>
    </citation>
    <scope>NUCLEOTIDE SEQUENCE</scope>
    <source>
        <strain evidence="3">CBS 247.69</strain>
    </source>
</reference>
<evidence type="ECO:0000313" key="3">
    <source>
        <dbReference type="EMBL" id="KAF9463921.1"/>
    </source>
</evidence>
<name>A0A9P5Y9T0_9AGAR</name>
<feature type="region of interest" description="Disordered" evidence="1">
    <location>
        <begin position="1"/>
        <end position="29"/>
    </location>
</feature>
<evidence type="ECO:0000259" key="2">
    <source>
        <dbReference type="Pfam" id="PF08719"/>
    </source>
</evidence>
<accession>A0A9P5Y9T0</accession>
<organism evidence="3 4">
    <name type="scientific">Collybia nuda</name>
    <dbReference type="NCBI Taxonomy" id="64659"/>
    <lineage>
        <taxon>Eukaryota</taxon>
        <taxon>Fungi</taxon>
        <taxon>Dikarya</taxon>
        <taxon>Basidiomycota</taxon>
        <taxon>Agaricomycotina</taxon>
        <taxon>Agaricomycetes</taxon>
        <taxon>Agaricomycetidae</taxon>
        <taxon>Agaricales</taxon>
        <taxon>Tricholomatineae</taxon>
        <taxon>Clitocybaceae</taxon>
        <taxon>Collybia</taxon>
    </lineage>
</organism>
<proteinExistence type="predicted"/>
<dbReference type="Pfam" id="PF08719">
    <property type="entry name" value="NADAR"/>
    <property type="match status" value="1"/>
</dbReference>
<comment type="caution">
    <text evidence="3">The sequence shown here is derived from an EMBL/GenBank/DDBJ whole genome shotgun (WGS) entry which is preliminary data.</text>
</comment>
<feature type="compositionally biased region" description="Low complexity" evidence="1">
    <location>
        <begin position="1"/>
        <end position="21"/>
    </location>
</feature>
<keyword evidence="4" id="KW-1185">Reference proteome</keyword>
<gene>
    <name evidence="3" type="ORF">BDZ94DRAFT_578258</name>
</gene>
<dbReference type="SUPFAM" id="SSF143990">
    <property type="entry name" value="YbiA-like"/>
    <property type="match status" value="1"/>
</dbReference>
<dbReference type="InterPro" id="IPR012816">
    <property type="entry name" value="NADAR"/>
</dbReference>
<dbReference type="Gene3D" id="1.10.357.40">
    <property type="entry name" value="YbiA-like"/>
    <property type="match status" value="1"/>
</dbReference>